<evidence type="ECO:0000259" key="1">
    <source>
        <dbReference type="PROSITE" id="PS50995"/>
    </source>
</evidence>
<dbReference type="RefSeq" id="WP_111171264.1">
    <property type="nucleotide sequence ID" value="NZ_POUA01000403.1"/>
</dbReference>
<dbReference type="EMBL" id="POUA01000403">
    <property type="protein sequence ID" value="PZG28220.1"/>
    <property type="molecule type" value="Genomic_DNA"/>
</dbReference>
<comment type="caution">
    <text evidence="2">The sequence shown here is derived from an EMBL/GenBank/DDBJ whole genome shotgun (WGS) entry which is preliminary data.</text>
</comment>
<evidence type="ECO:0000313" key="3">
    <source>
        <dbReference type="Proteomes" id="UP000248544"/>
    </source>
</evidence>
<evidence type="ECO:0000313" key="2">
    <source>
        <dbReference type="EMBL" id="PZG28220.1"/>
    </source>
</evidence>
<dbReference type="CDD" id="cd00090">
    <property type="entry name" value="HTH_ARSR"/>
    <property type="match status" value="1"/>
</dbReference>
<dbReference type="InterPro" id="IPR039422">
    <property type="entry name" value="MarR/SlyA-like"/>
</dbReference>
<dbReference type="Pfam" id="PF01047">
    <property type="entry name" value="MarR"/>
    <property type="match status" value="1"/>
</dbReference>
<name>A0A2W2FSD5_9ACTN</name>
<dbReference type="GO" id="GO:0003700">
    <property type="term" value="F:DNA-binding transcription factor activity"/>
    <property type="evidence" value="ECO:0007669"/>
    <property type="project" value="InterPro"/>
</dbReference>
<accession>A0A2W2FSD5</accession>
<dbReference type="Proteomes" id="UP000248544">
    <property type="component" value="Unassembled WGS sequence"/>
</dbReference>
<gene>
    <name evidence="2" type="ORF">C1I98_32970</name>
</gene>
<dbReference type="AlphaFoldDB" id="A0A2W2FSD5"/>
<dbReference type="Gene3D" id="1.10.10.10">
    <property type="entry name" value="Winged helix-like DNA-binding domain superfamily/Winged helix DNA-binding domain"/>
    <property type="match status" value="1"/>
</dbReference>
<dbReference type="SUPFAM" id="SSF46785">
    <property type="entry name" value="Winged helix' DNA-binding domain"/>
    <property type="match status" value="1"/>
</dbReference>
<keyword evidence="3" id="KW-1185">Reference proteome</keyword>
<protein>
    <submittedName>
        <fullName evidence="2">MarR family transcriptional regulator</fullName>
    </submittedName>
</protein>
<feature type="domain" description="HTH marR-type" evidence="1">
    <location>
        <begin position="11"/>
        <end position="147"/>
    </location>
</feature>
<dbReference type="GO" id="GO:0006950">
    <property type="term" value="P:response to stress"/>
    <property type="evidence" value="ECO:0007669"/>
    <property type="project" value="TreeGrafter"/>
</dbReference>
<dbReference type="InterPro" id="IPR011991">
    <property type="entry name" value="ArsR-like_HTH"/>
</dbReference>
<dbReference type="SMART" id="SM00347">
    <property type="entry name" value="HTH_MARR"/>
    <property type="match status" value="1"/>
</dbReference>
<reference evidence="2 3" key="1">
    <citation type="submission" date="2018-01" db="EMBL/GenBank/DDBJ databases">
        <title>Draft genome sequence of Sphaerisporangium sp. 7K107.</title>
        <authorList>
            <person name="Sahin N."/>
            <person name="Saygin H."/>
            <person name="Ay H."/>
        </authorList>
    </citation>
    <scope>NUCLEOTIDE SEQUENCE [LARGE SCALE GENOMIC DNA]</scope>
    <source>
        <strain evidence="2 3">7K107</strain>
    </source>
</reference>
<organism evidence="2 3">
    <name type="scientific">Spongiactinospora gelatinilytica</name>
    <dbReference type="NCBI Taxonomy" id="2666298"/>
    <lineage>
        <taxon>Bacteria</taxon>
        <taxon>Bacillati</taxon>
        <taxon>Actinomycetota</taxon>
        <taxon>Actinomycetes</taxon>
        <taxon>Streptosporangiales</taxon>
        <taxon>Streptosporangiaceae</taxon>
        <taxon>Spongiactinospora</taxon>
    </lineage>
</organism>
<dbReference type="PROSITE" id="PS50995">
    <property type="entry name" value="HTH_MARR_2"/>
    <property type="match status" value="1"/>
</dbReference>
<dbReference type="InterPro" id="IPR000835">
    <property type="entry name" value="HTH_MarR-typ"/>
</dbReference>
<proteinExistence type="predicted"/>
<sequence>MSGPPRLTETETRAWTGLLETYDLLHRLVETRLREDGGVTQVQYEILHRVHDHPAASLCITELATMMVTSRSGLSYQIAQLEKAGLLRRETDPDDERKVLMGLTPEGRDILERTTPGHVGTVRAGLLDVLTEEQVGQLADIMQTTGAHLRKVVTLPPPRKPKPLFRRRSG</sequence>
<dbReference type="InterPro" id="IPR036390">
    <property type="entry name" value="WH_DNA-bd_sf"/>
</dbReference>
<dbReference type="InterPro" id="IPR036388">
    <property type="entry name" value="WH-like_DNA-bd_sf"/>
</dbReference>
<dbReference type="PANTHER" id="PTHR33164">
    <property type="entry name" value="TRANSCRIPTIONAL REGULATOR, MARR FAMILY"/>
    <property type="match status" value="1"/>
</dbReference>
<dbReference type="PANTHER" id="PTHR33164:SF99">
    <property type="entry name" value="MARR FAMILY REGULATORY PROTEIN"/>
    <property type="match status" value="1"/>
</dbReference>